<feature type="compositionally biased region" description="Acidic residues" evidence="1">
    <location>
        <begin position="222"/>
        <end position="238"/>
    </location>
</feature>
<sequence length="271" mass="29053">MTRKKKPKPQTSGRSPSGSTNSSPSLRSSAKSPASVSPDLAAKQAPSMEVSSPPGDSTTQVFQLDSKQQAPDNSRSELPPSCTETEVAENQNNLPFPTELTDVEAQAKLQELSAATVETNYTATAQEHLLPLTQPVPDPNPPQAGMKIQASIWRDKVKAGTTPLPVANHEVVGCSSSQTPPYVRPPTTELEKAMLCVDLRTNLFDGVKKSKAQSSTSSASDSDPDPDCTSNDEDSLDEDRDRYITVISNRKKKLLKAATKAAERARGPLNL</sequence>
<dbReference type="AlphaFoldDB" id="A0A8X7U1K7"/>
<evidence type="ECO:0000313" key="3">
    <source>
        <dbReference type="Proteomes" id="UP000886595"/>
    </source>
</evidence>
<gene>
    <name evidence="2" type="ORF">Bca52824_069656</name>
</gene>
<feature type="compositionally biased region" description="Low complexity" evidence="1">
    <location>
        <begin position="212"/>
        <end position="221"/>
    </location>
</feature>
<feature type="compositionally biased region" description="Low complexity" evidence="1">
    <location>
        <begin position="11"/>
        <end position="38"/>
    </location>
</feature>
<feature type="compositionally biased region" description="Polar residues" evidence="1">
    <location>
        <begin position="54"/>
        <end position="73"/>
    </location>
</feature>
<proteinExistence type="predicted"/>
<dbReference type="EMBL" id="JAAMPC010000014">
    <property type="protein sequence ID" value="KAG2262577.1"/>
    <property type="molecule type" value="Genomic_DNA"/>
</dbReference>
<feature type="region of interest" description="Disordered" evidence="1">
    <location>
        <begin position="1"/>
        <end position="95"/>
    </location>
</feature>
<organism evidence="2 3">
    <name type="scientific">Brassica carinata</name>
    <name type="common">Ethiopian mustard</name>
    <name type="synonym">Abyssinian cabbage</name>
    <dbReference type="NCBI Taxonomy" id="52824"/>
    <lineage>
        <taxon>Eukaryota</taxon>
        <taxon>Viridiplantae</taxon>
        <taxon>Streptophyta</taxon>
        <taxon>Embryophyta</taxon>
        <taxon>Tracheophyta</taxon>
        <taxon>Spermatophyta</taxon>
        <taxon>Magnoliopsida</taxon>
        <taxon>eudicotyledons</taxon>
        <taxon>Gunneridae</taxon>
        <taxon>Pentapetalae</taxon>
        <taxon>rosids</taxon>
        <taxon>malvids</taxon>
        <taxon>Brassicales</taxon>
        <taxon>Brassicaceae</taxon>
        <taxon>Brassiceae</taxon>
        <taxon>Brassica</taxon>
    </lineage>
</organism>
<accession>A0A8X7U1K7</accession>
<reference evidence="2 3" key="1">
    <citation type="submission" date="2020-02" db="EMBL/GenBank/DDBJ databases">
        <authorList>
            <person name="Ma Q."/>
            <person name="Huang Y."/>
            <person name="Song X."/>
            <person name="Pei D."/>
        </authorList>
    </citation>
    <scope>NUCLEOTIDE SEQUENCE [LARGE SCALE GENOMIC DNA]</scope>
    <source>
        <strain evidence="2">Sxm20200214</strain>
        <tissue evidence="2">Leaf</tissue>
    </source>
</reference>
<feature type="region of interest" description="Disordered" evidence="1">
    <location>
        <begin position="208"/>
        <end position="242"/>
    </location>
</feature>
<name>A0A8X7U1K7_BRACI</name>
<protein>
    <submittedName>
        <fullName evidence="2">Uncharacterized protein</fullName>
    </submittedName>
</protein>
<comment type="caution">
    <text evidence="2">The sequence shown here is derived from an EMBL/GenBank/DDBJ whole genome shotgun (WGS) entry which is preliminary data.</text>
</comment>
<dbReference type="Proteomes" id="UP000886595">
    <property type="component" value="Unassembled WGS sequence"/>
</dbReference>
<feature type="compositionally biased region" description="Polar residues" evidence="1">
    <location>
        <begin position="82"/>
        <end position="95"/>
    </location>
</feature>
<evidence type="ECO:0000256" key="1">
    <source>
        <dbReference type="SAM" id="MobiDB-lite"/>
    </source>
</evidence>
<keyword evidence="3" id="KW-1185">Reference proteome</keyword>
<evidence type="ECO:0000313" key="2">
    <source>
        <dbReference type="EMBL" id="KAG2262577.1"/>
    </source>
</evidence>